<gene>
    <name evidence="1" type="ORF">CP97_14857</name>
</gene>
<dbReference type="AlphaFoldDB" id="A0A168M3K9"/>
<evidence type="ECO:0000313" key="1">
    <source>
        <dbReference type="EMBL" id="ANC50543.1"/>
    </source>
</evidence>
<organism evidence="1 2">
    <name type="scientific">Aurantiacibacter atlanticus</name>
    <dbReference type="NCBI Taxonomy" id="1648404"/>
    <lineage>
        <taxon>Bacteria</taxon>
        <taxon>Pseudomonadati</taxon>
        <taxon>Pseudomonadota</taxon>
        <taxon>Alphaproteobacteria</taxon>
        <taxon>Sphingomonadales</taxon>
        <taxon>Erythrobacteraceae</taxon>
        <taxon>Aurantiacibacter</taxon>
    </lineage>
</organism>
<reference evidence="2" key="2">
    <citation type="submission" date="2015-04" db="EMBL/GenBank/DDBJ databases">
        <title>The complete genome sequence of Erythrobacter sp. s21-N3.</title>
        <authorList>
            <person name="Zhuang L."/>
            <person name="Liu Y."/>
            <person name="Shao Z."/>
        </authorList>
    </citation>
    <scope>NUCLEOTIDE SEQUENCE [LARGE SCALE GENOMIC DNA]</scope>
    <source>
        <strain evidence="2">s21-N3</strain>
    </source>
</reference>
<proteinExistence type="predicted"/>
<name>A0A168M3K9_9SPHN</name>
<protein>
    <submittedName>
        <fullName evidence="1">Uncharacterized protein</fullName>
    </submittedName>
</protein>
<dbReference type="KEGG" id="ery:CP97_14857"/>
<dbReference type="EMBL" id="CP011310">
    <property type="protein sequence ID" value="ANC50543.1"/>
    <property type="molecule type" value="Genomic_DNA"/>
</dbReference>
<accession>A0A168M3K9</accession>
<dbReference type="Gene3D" id="3.10.450.50">
    <property type="match status" value="1"/>
</dbReference>
<keyword evidence="2" id="KW-1185">Reference proteome</keyword>
<reference evidence="1 2" key="1">
    <citation type="journal article" date="2015" name="Int. J. Syst. Evol. Microbiol.">
        <title>Erythrobacter atlanticus sp. nov., a bacterium from ocean sediment able to degrade polycyclic aromatic hydrocarbons.</title>
        <authorList>
            <person name="Zhuang L."/>
            <person name="Liu Y."/>
            <person name="Wang L."/>
            <person name="Wang W."/>
            <person name="Shao Z."/>
        </authorList>
    </citation>
    <scope>NUCLEOTIDE SEQUENCE [LARGE SCALE GENOMIC DNA]</scope>
    <source>
        <strain evidence="2">s21-N3</strain>
    </source>
</reference>
<dbReference type="Proteomes" id="UP000059113">
    <property type="component" value="Chromosome"/>
</dbReference>
<dbReference type="SUPFAM" id="SSF54427">
    <property type="entry name" value="NTF2-like"/>
    <property type="match status" value="1"/>
</dbReference>
<dbReference type="InterPro" id="IPR032710">
    <property type="entry name" value="NTF2-like_dom_sf"/>
</dbReference>
<sequence length="71" mass="8387">MTGVLECRHRDAFSRRWMPFSGQIQSTGDLRWWIGRVEHRIRRVDGELKIARKRVELINSKEPVPALAFLI</sequence>
<evidence type="ECO:0000313" key="2">
    <source>
        <dbReference type="Proteomes" id="UP000059113"/>
    </source>
</evidence>
<dbReference type="STRING" id="1648404.CP97_14857"/>